<dbReference type="RefSeq" id="WP_344133368.1">
    <property type="nucleotide sequence ID" value="NZ_BAAARA010000010.1"/>
</dbReference>
<proteinExistence type="predicted"/>
<dbReference type="Gene3D" id="2.40.110.10">
    <property type="entry name" value="Butyryl-CoA Dehydrogenase, subunit A, domain 2"/>
    <property type="match status" value="1"/>
</dbReference>
<name>A0ABP5TIK5_9PSEU</name>
<dbReference type="InterPro" id="IPR013786">
    <property type="entry name" value="AcylCoA_DH/ox_N"/>
</dbReference>
<dbReference type="PANTHER" id="PTHR43884:SF12">
    <property type="entry name" value="ISOVALERYL-COA DEHYDROGENASE, MITOCHONDRIAL-RELATED"/>
    <property type="match status" value="1"/>
</dbReference>
<dbReference type="PANTHER" id="PTHR43884">
    <property type="entry name" value="ACYL-COA DEHYDROGENASE"/>
    <property type="match status" value="1"/>
</dbReference>
<accession>A0ABP5TIK5</accession>
<dbReference type="InterPro" id="IPR036250">
    <property type="entry name" value="AcylCo_DH-like_C"/>
</dbReference>
<sequence length="372" mass="38834">MHNHRDTVGRLLRTAIEPAARDTDDHGRFPREFVRQAGRSGLLGLTVPSRRGGAGRGLVEAVEVVTEIARACGSTAAVLAGHYAATAVLVRHAPAGLLEEIAAGEHLSSLALAEVGNRPLIPSGRARAHGGVVDLSARKNWVTAAGEADSYVWSSLPARDDGGMSLWLVPAQAPGMCVPALVDGVGLRGSAAAAVTADPVRIPESAVLGGDGRGAEILVETALPWTCALQAGLAVGVAEAVLERSVECVTGPQPSWARWQDPPARQPEVRADLARMRTKVDAARLVLTDAVGESCFGEADRNRVLQARATAGEAAIQTAELGMKVCGQYAFRKDLGLERRFRDAHTAGYGQLPVDEALDLLGRAICGAALLG</sequence>
<dbReference type="InterPro" id="IPR046373">
    <property type="entry name" value="Acyl-CoA_Oxase/DH_mid-dom_sf"/>
</dbReference>
<dbReference type="SUPFAM" id="SSF56645">
    <property type="entry name" value="Acyl-CoA dehydrogenase NM domain-like"/>
    <property type="match status" value="1"/>
</dbReference>
<keyword evidence="1" id="KW-0560">Oxidoreductase</keyword>
<dbReference type="Gene3D" id="1.20.140.10">
    <property type="entry name" value="Butyryl-CoA Dehydrogenase, subunit A, domain 3"/>
    <property type="match status" value="1"/>
</dbReference>
<dbReference type="Proteomes" id="UP001501218">
    <property type="component" value="Unassembled WGS sequence"/>
</dbReference>
<dbReference type="EMBL" id="BAAARA010000010">
    <property type="protein sequence ID" value="GAA2353690.1"/>
    <property type="molecule type" value="Genomic_DNA"/>
</dbReference>
<dbReference type="SUPFAM" id="SSF47203">
    <property type="entry name" value="Acyl-CoA dehydrogenase C-terminal domain-like"/>
    <property type="match status" value="1"/>
</dbReference>
<reference evidence="5" key="1">
    <citation type="journal article" date="2019" name="Int. J. Syst. Evol. Microbiol.">
        <title>The Global Catalogue of Microorganisms (GCM) 10K type strain sequencing project: providing services to taxonomists for standard genome sequencing and annotation.</title>
        <authorList>
            <consortium name="The Broad Institute Genomics Platform"/>
            <consortium name="The Broad Institute Genome Sequencing Center for Infectious Disease"/>
            <person name="Wu L."/>
            <person name="Ma J."/>
        </authorList>
    </citation>
    <scope>NUCLEOTIDE SEQUENCE [LARGE SCALE GENOMIC DNA]</scope>
    <source>
        <strain evidence="5">JCM 16221</strain>
    </source>
</reference>
<dbReference type="InterPro" id="IPR037069">
    <property type="entry name" value="AcylCoA_DH/ox_N_sf"/>
</dbReference>
<evidence type="ECO:0000259" key="3">
    <source>
        <dbReference type="Pfam" id="PF08028"/>
    </source>
</evidence>
<evidence type="ECO:0000256" key="1">
    <source>
        <dbReference type="ARBA" id="ARBA00023002"/>
    </source>
</evidence>
<dbReference type="Pfam" id="PF02771">
    <property type="entry name" value="Acyl-CoA_dh_N"/>
    <property type="match status" value="1"/>
</dbReference>
<dbReference type="Pfam" id="PF08028">
    <property type="entry name" value="Acyl-CoA_dh_2"/>
    <property type="match status" value="1"/>
</dbReference>
<keyword evidence="5" id="KW-1185">Reference proteome</keyword>
<evidence type="ECO:0000313" key="5">
    <source>
        <dbReference type="Proteomes" id="UP001501218"/>
    </source>
</evidence>
<evidence type="ECO:0000259" key="2">
    <source>
        <dbReference type="Pfam" id="PF02771"/>
    </source>
</evidence>
<dbReference type="Gene3D" id="1.10.540.10">
    <property type="entry name" value="Acyl-CoA dehydrogenase/oxidase, N-terminal domain"/>
    <property type="match status" value="1"/>
</dbReference>
<dbReference type="InterPro" id="IPR009100">
    <property type="entry name" value="AcylCoA_DH/oxidase_NM_dom_sf"/>
</dbReference>
<comment type="caution">
    <text evidence="4">The sequence shown here is derived from an EMBL/GenBank/DDBJ whole genome shotgun (WGS) entry which is preliminary data.</text>
</comment>
<organism evidence="4 5">
    <name type="scientific">Saccharopolyspora halophila</name>
    <dbReference type="NCBI Taxonomy" id="405551"/>
    <lineage>
        <taxon>Bacteria</taxon>
        <taxon>Bacillati</taxon>
        <taxon>Actinomycetota</taxon>
        <taxon>Actinomycetes</taxon>
        <taxon>Pseudonocardiales</taxon>
        <taxon>Pseudonocardiaceae</taxon>
        <taxon>Saccharopolyspora</taxon>
    </lineage>
</organism>
<feature type="domain" description="Acyl-CoA dehydrogenase C-terminal" evidence="3">
    <location>
        <begin position="230"/>
        <end position="348"/>
    </location>
</feature>
<feature type="domain" description="Acyl-CoA dehydrogenase/oxidase N-terminal" evidence="2">
    <location>
        <begin position="5"/>
        <end position="92"/>
    </location>
</feature>
<dbReference type="PIRSF" id="PIRSF016578">
    <property type="entry name" value="HsaA"/>
    <property type="match status" value="1"/>
</dbReference>
<evidence type="ECO:0000313" key="4">
    <source>
        <dbReference type="EMBL" id="GAA2353690.1"/>
    </source>
</evidence>
<gene>
    <name evidence="4" type="ORF">GCM10009854_34640</name>
</gene>
<protein>
    <submittedName>
        <fullName evidence="4">Acyl-CoA dehydrogenase family protein</fullName>
    </submittedName>
</protein>
<dbReference type="InterPro" id="IPR013107">
    <property type="entry name" value="Acyl-CoA_DH_C"/>
</dbReference>